<dbReference type="GO" id="GO:0050661">
    <property type="term" value="F:NADP binding"/>
    <property type="evidence" value="ECO:0007669"/>
    <property type="project" value="InterPro"/>
</dbReference>
<evidence type="ECO:0000313" key="5">
    <source>
        <dbReference type="EMBL" id="KAK3053509.1"/>
    </source>
</evidence>
<protein>
    <recommendedName>
        <fullName evidence="7">Flavin-binding monooxygenase</fullName>
    </recommendedName>
</protein>
<keyword evidence="2" id="KW-0285">Flavoprotein</keyword>
<accession>A0AAJ0DN93</accession>
<comment type="caution">
    <text evidence="5">The sequence shown here is derived from an EMBL/GenBank/DDBJ whole genome shotgun (WGS) entry which is preliminary data.</text>
</comment>
<dbReference type="PRINTS" id="PR00368">
    <property type="entry name" value="FADPNR"/>
</dbReference>
<dbReference type="Proteomes" id="UP001271007">
    <property type="component" value="Unassembled WGS sequence"/>
</dbReference>
<dbReference type="Gene3D" id="3.50.50.60">
    <property type="entry name" value="FAD/NAD(P)-binding domain"/>
    <property type="match status" value="2"/>
</dbReference>
<dbReference type="InterPro" id="IPR036188">
    <property type="entry name" value="FAD/NAD-bd_sf"/>
</dbReference>
<reference evidence="5" key="1">
    <citation type="submission" date="2023-04" db="EMBL/GenBank/DDBJ databases">
        <title>Black Yeasts Isolated from many extreme environments.</title>
        <authorList>
            <person name="Coleine C."/>
            <person name="Stajich J.E."/>
            <person name="Selbmann L."/>
        </authorList>
    </citation>
    <scope>NUCLEOTIDE SEQUENCE</scope>
    <source>
        <strain evidence="5">CCFEE 5312</strain>
    </source>
</reference>
<dbReference type="PANTHER" id="PTHR42877:SF7">
    <property type="entry name" value="FLAVIN-BINDING MONOOXYGENASE-RELATED"/>
    <property type="match status" value="1"/>
</dbReference>
<evidence type="ECO:0000256" key="2">
    <source>
        <dbReference type="ARBA" id="ARBA00022630"/>
    </source>
</evidence>
<name>A0AAJ0DN93_9PEZI</name>
<evidence type="ECO:0000313" key="6">
    <source>
        <dbReference type="Proteomes" id="UP001271007"/>
    </source>
</evidence>
<dbReference type="InterPro" id="IPR051209">
    <property type="entry name" value="FAD-bind_Monooxygenase_sf"/>
</dbReference>
<evidence type="ECO:0000256" key="4">
    <source>
        <dbReference type="ARBA" id="ARBA00023002"/>
    </source>
</evidence>
<dbReference type="EMBL" id="JAWDJX010000015">
    <property type="protein sequence ID" value="KAK3053509.1"/>
    <property type="molecule type" value="Genomic_DNA"/>
</dbReference>
<dbReference type="SUPFAM" id="SSF51905">
    <property type="entry name" value="FAD/NAD(P)-binding domain"/>
    <property type="match status" value="1"/>
</dbReference>
<evidence type="ECO:0008006" key="7">
    <source>
        <dbReference type="Google" id="ProtNLM"/>
    </source>
</evidence>
<keyword evidence="3" id="KW-0274">FAD</keyword>
<proteinExistence type="inferred from homology"/>
<sequence>MASRRIDTLRPIKVIIIGAGISGILSTIKLQQLVKGLDVVIYEKNADLGGTWYENRYPGVACDIPAHTYQLSWDSNSAWSQFYASGPEILAYWHRVAEKYDVRKHMNFSHCVAEARWDEVAARWAVTVTNIMDGQSATDHCDILITATGVLNQWEWPSIPGLMDFGGKLLHSANWDTEIDVQGKNVAVIGAGSSGIQIVPSIQPGVRRLDHYVRGRTWIATPFAAQEIQKRGLDESNFSYLPQDIEAWGRDPESYLRYRKRLEDTVQSNYDVVLRGSISQTKAKEYFRMLMAQRLTKKPELLDHFLPTFSPLCKRLTPGPGYFEALTEDNVDVVTIPIERITKTGIVTTDGRHRDVDAIVCATGFNTHFTNRFPVYGESGAQLFSERDGIIPRLSNYMSLAVHGFPNLFQFLGPNSGVGHGNLLIMLETMAEYVAKAVEKLQAQDIRTIQPSMAAMNHFMQHCDDHFQRTVFSEDCSSWYKTDGRVAALWPGSSLHAVKAFKHPRWEDWEYTYIDNNNMSWLGDGSTEADWDRSIDKSYYLTSLESVKNDLRR</sequence>
<dbReference type="PANTHER" id="PTHR42877">
    <property type="entry name" value="L-ORNITHINE N(5)-MONOOXYGENASE-RELATED"/>
    <property type="match status" value="1"/>
</dbReference>
<evidence type="ECO:0000256" key="3">
    <source>
        <dbReference type="ARBA" id="ARBA00022827"/>
    </source>
</evidence>
<evidence type="ECO:0000256" key="1">
    <source>
        <dbReference type="ARBA" id="ARBA00010139"/>
    </source>
</evidence>
<keyword evidence="6" id="KW-1185">Reference proteome</keyword>
<keyword evidence="4" id="KW-0560">Oxidoreductase</keyword>
<dbReference type="GO" id="GO:0004499">
    <property type="term" value="F:N,N-dimethylaniline monooxygenase activity"/>
    <property type="evidence" value="ECO:0007669"/>
    <property type="project" value="InterPro"/>
</dbReference>
<dbReference type="AlphaFoldDB" id="A0AAJ0DN93"/>
<organism evidence="5 6">
    <name type="scientific">Extremus antarcticus</name>
    <dbReference type="NCBI Taxonomy" id="702011"/>
    <lineage>
        <taxon>Eukaryota</taxon>
        <taxon>Fungi</taxon>
        <taxon>Dikarya</taxon>
        <taxon>Ascomycota</taxon>
        <taxon>Pezizomycotina</taxon>
        <taxon>Dothideomycetes</taxon>
        <taxon>Dothideomycetidae</taxon>
        <taxon>Mycosphaerellales</taxon>
        <taxon>Extremaceae</taxon>
        <taxon>Extremus</taxon>
    </lineage>
</organism>
<dbReference type="Pfam" id="PF00743">
    <property type="entry name" value="FMO-like"/>
    <property type="match status" value="1"/>
</dbReference>
<comment type="similarity">
    <text evidence="1">Belongs to the FAD-binding monooxygenase family.</text>
</comment>
<gene>
    <name evidence="5" type="ORF">LTR09_005253</name>
</gene>
<dbReference type="InterPro" id="IPR020946">
    <property type="entry name" value="Flavin_mOase-like"/>
</dbReference>
<dbReference type="GO" id="GO:0050660">
    <property type="term" value="F:flavin adenine dinucleotide binding"/>
    <property type="evidence" value="ECO:0007669"/>
    <property type="project" value="InterPro"/>
</dbReference>